<keyword evidence="2" id="KW-1185">Reference proteome</keyword>
<dbReference type="EMBL" id="CAJPIN010000461">
    <property type="protein sequence ID" value="CAG2053531.1"/>
    <property type="molecule type" value="Genomic_DNA"/>
</dbReference>
<name>A0ABN7NE81_TIMPD</name>
<proteinExistence type="predicted"/>
<accession>A0ABN7NE81</accession>
<organism evidence="1 2">
    <name type="scientific">Timema podura</name>
    <name type="common">Walking stick</name>
    <dbReference type="NCBI Taxonomy" id="61482"/>
    <lineage>
        <taxon>Eukaryota</taxon>
        <taxon>Metazoa</taxon>
        <taxon>Ecdysozoa</taxon>
        <taxon>Arthropoda</taxon>
        <taxon>Hexapoda</taxon>
        <taxon>Insecta</taxon>
        <taxon>Pterygota</taxon>
        <taxon>Neoptera</taxon>
        <taxon>Polyneoptera</taxon>
        <taxon>Phasmatodea</taxon>
        <taxon>Timematodea</taxon>
        <taxon>Timematoidea</taxon>
        <taxon>Timematidae</taxon>
        <taxon>Timema</taxon>
    </lineage>
</organism>
<protein>
    <submittedName>
        <fullName evidence="1">Uncharacterized protein</fullName>
    </submittedName>
</protein>
<comment type="caution">
    <text evidence="1">The sequence shown here is derived from an EMBL/GenBank/DDBJ whole genome shotgun (WGS) entry which is preliminary data.</text>
</comment>
<evidence type="ECO:0000313" key="1">
    <source>
        <dbReference type="EMBL" id="CAG2053531.1"/>
    </source>
</evidence>
<evidence type="ECO:0000313" key="2">
    <source>
        <dbReference type="Proteomes" id="UP001153148"/>
    </source>
</evidence>
<reference evidence="1" key="1">
    <citation type="submission" date="2021-03" db="EMBL/GenBank/DDBJ databases">
        <authorList>
            <person name="Tran Van P."/>
        </authorList>
    </citation>
    <scope>NUCLEOTIDE SEQUENCE</scope>
</reference>
<sequence length="86" mass="9675">MITPHTAAIGQKGCLFKKINRYHPISRPSAVFTKPSPHVLLVIKPALVATWSKGVTLAIDWIAIAWEIRIRISTTALKGVRDWWMV</sequence>
<dbReference type="Proteomes" id="UP001153148">
    <property type="component" value="Unassembled WGS sequence"/>
</dbReference>
<gene>
    <name evidence="1" type="ORF">TPAB3V08_LOCUS582</name>
</gene>